<keyword evidence="10" id="KW-0479">Metal-binding</keyword>
<dbReference type="InterPro" id="IPR011712">
    <property type="entry name" value="Sig_transdc_His_kin_sub3_dim/P"/>
</dbReference>
<comment type="cofactor">
    <cofactor evidence="2">
        <name>[4Fe-4S] cluster</name>
        <dbReference type="ChEBI" id="CHEBI:49883"/>
    </cofactor>
</comment>
<accession>A0A0F9QDX7</accession>
<reference evidence="20" key="1">
    <citation type="journal article" date="2015" name="Nature">
        <title>Complex archaea that bridge the gap between prokaryotes and eukaryotes.</title>
        <authorList>
            <person name="Spang A."/>
            <person name="Saw J.H."/>
            <person name="Jorgensen S.L."/>
            <person name="Zaremba-Niedzwiedzka K."/>
            <person name="Martijn J."/>
            <person name="Lind A.E."/>
            <person name="van Eijk R."/>
            <person name="Schleper C."/>
            <person name="Guy L."/>
            <person name="Ettema T.J."/>
        </authorList>
    </citation>
    <scope>NUCLEOTIDE SEQUENCE</scope>
</reference>
<keyword evidence="8" id="KW-0597">Phosphoprotein</keyword>
<keyword evidence="15" id="KW-0411">Iron-sulfur</keyword>
<evidence type="ECO:0000256" key="11">
    <source>
        <dbReference type="ARBA" id="ARBA00022741"/>
    </source>
</evidence>
<dbReference type="PANTHER" id="PTHR24421:SF10">
    <property type="entry name" value="NITRATE_NITRITE SENSOR PROTEIN NARQ"/>
    <property type="match status" value="1"/>
</dbReference>
<protein>
    <recommendedName>
        <fullName evidence="5">Oxygen sensor histidine kinase NreB</fullName>
        <ecNumber evidence="4">2.7.13.3</ecNumber>
    </recommendedName>
    <alternativeName>
        <fullName evidence="17">Nitrogen regulation protein B</fullName>
    </alternativeName>
</protein>
<comment type="subcellular location">
    <subcellularLocation>
        <location evidence="3">Cytoplasm</location>
    </subcellularLocation>
</comment>
<dbReference type="InterPro" id="IPR019734">
    <property type="entry name" value="TPR_rpt"/>
</dbReference>
<proteinExistence type="predicted"/>
<sequence length="589" mass="67694">MKNNSLHIIVLFVSFILADFCFSQENELQIIDSLVEAKEINLAFNLLKTVDTTQFSPGHKAWYYKLFGRSQVLNSQDDLGFQNYLKAKNAYLRLDSLEQVAKVNLHIVQLLSATEFAELDYDPFLIEYVAYAESQNSPDLLSKAYMAIGTCFINTEPNKTIEYFKKALVENQKTTDSLMNAKVHHNIGVLFAEHTKHLDSALYHYDVALKEYQKQNLTDYISYIYNNRATVYKKQGDYPRAIQNYLKADSLPIKEYRKSNKEFLYGLLGEAYEKNEDYQNASKYLKLHLVYKDSVNEETLNSAMLDIQTKYEVEKKENENLKLKQNKSWLIAGLSVLALLLLLSYLAYKNQLSKKKIAEAGKKIEQQKVEKLLRDQELNGIDAMIEGQEKERQRIANDLHDNLGSLLATLKLHFQNFKIRKERLEEQEKIMFEKTDTLIEEAYQKVRSMAHAKNAGVKSNEGLLPAIKNFASKASVVNQLIIDVEDHGMDQRLENSLEMTLFRIIQELITNVIKHAEATECTIHLTHHEDNINIMVEDNGIGFDTSKIKTEQGMGLHSIQKRIEILGGQVTIDSIFHKGTVFIIDIPLP</sequence>
<dbReference type="PROSITE" id="PS50109">
    <property type="entry name" value="HIS_KIN"/>
    <property type="match status" value="1"/>
</dbReference>
<feature type="transmembrane region" description="Helical" evidence="18">
    <location>
        <begin position="329"/>
        <end position="348"/>
    </location>
</feature>
<keyword evidence="13" id="KW-0067">ATP-binding</keyword>
<name>A0A0F9QDX7_9ZZZZ</name>
<dbReference type="CDD" id="cd16917">
    <property type="entry name" value="HATPase_UhpB-NarQ-NarX-like"/>
    <property type="match status" value="1"/>
</dbReference>
<dbReference type="GO" id="GO:0046872">
    <property type="term" value="F:metal ion binding"/>
    <property type="evidence" value="ECO:0007669"/>
    <property type="project" value="UniProtKB-KW"/>
</dbReference>
<evidence type="ECO:0000256" key="9">
    <source>
        <dbReference type="ARBA" id="ARBA00022679"/>
    </source>
</evidence>
<evidence type="ECO:0000256" key="6">
    <source>
        <dbReference type="ARBA" id="ARBA00022485"/>
    </source>
</evidence>
<comment type="caution">
    <text evidence="20">The sequence shown here is derived from an EMBL/GenBank/DDBJ whole genome shotgun (WGS) entry which is preliminary data.</text>
</comment>
<dbReference type="InterPro" id="IPR005467">
    <property type="entry name" value="His_kinase_dom"/>
</dbReference>
<dbReference type="Pfam" id="PF14938">
    <property type="entry name" value="SNAP"/>
    <property type="match status" value="1"/>
</dbReference>
<dbReference type="PROSITE" id="PS50005">
    <property type="entry name" value="TPR"/>
    <property type="match status" value="1"/>
</dbReference>
<evidence type="ECO:0000256" key="2">
    <source>
        <dbReference type="ARBA" id="ARBA00001966"/>
    </source>
</evidence>
<evidence type="ECO:0000256" key="4">
    <source>
        <dbReference type="ARBA" id="ARBA00012438"/>
    </source>
</evidence>
<evidence type="ECO:0000256" key="15">
    <source>
        <dbReference type="ARBA" id="ARBA00023014"/>
    </source>
</evidence>
<keyword evidence="11" id="KW-0547">Nucleotide-binding</keyword>
<evidence type="ECO:0000259" key="19">
    <source>
        <dbReference type="PROSITE" id="PS50109"/>
    </source>
</evidence>
<comment type="function">
    <text evidence="16">Member of the two-component regulatory system NreB/NreC involved in the control of dissimilatory nitrate/nitrite reduction in response to oxygen. NreB functions as a direct oxygen sensor histidine kinase which is autophosphorylated, in the absence of oxygen, probably at the conserved histidine residue, and transfers its phosphate group probably to a conserved aspartate residue of NreC. NreB/NreC activates the expression of the nitrate (narGHJI) and nitrite (nir) reductase operons, as well as the putative nitrate transporter gene narT.</text>
</comment>
<dbReference type="EMBL" id="LAZR01002053">
    <property type="protein sequence ID" value="KKN35232.1"/>
    <property type="molecule type" value="Genomic_DNA"/>
</dbReference>
<evidence type="ECO:0000256" key="1">
    <source>
        <dbReference type="ARBA" id="ARBA00000085"/>
    </source>
</evidence>
<dbReference type="SMART" id="SM00028">
    <property type="entry name" value="TPR"/>
    <property type="match status" value="3"/>
</dbReference>
<evidence type="ECO:0000256" key="17">
    <source>
        <dbReference type="ARBA" id="ARBA00030800"/>
    </source>
</evidence>
<dbReference type="EC" id="2.7.13.3" evidence="4"/>
<dbReference type="GO" id="GO:0000155">
    <property type="term" value="F:phosphorelay sensor kinase activity"/>
    <property type="evidence" value="ECO:0007669"/>
    <property type="project" value="InterPro"/>
</dbReference>
<keyword evidence="6" id="KW-0004">4Fe-4S</keyword>
<dbReference type="GO" id="GO:0005524">
    <property type="term" value="F:ATP binding"/>
    <property type="evidence" value="ECO:0007669"/>
    <property type="project" value="UniProtKB-KW"/>
</dbReference>
<dbReference type="InterPro" id="IPR003594">
    <property type="entry name" value="HATPase_dom"/>
</dbReference>
<dbReference type="GO" id="GO:0046983">
    <property type="term" value="F:protein dimerization activity"/>
    <property type="evidence" value="ECO:0007669"/>
    <property type="project" value="InterPro"/>
</dbReference>
<evidence type="ECO:0000256" key="14">
    <source>
        <dbReference type="ARBA" id="ARBA00023004"/>
    </source>
</evidence>
<dbReference type="InterPro" id="IPR004358">
    <property type="entry name" value="Sig_transdc_His_kin-like_C"/>
</dbReference>
<keyword evidence="9" id="KW-0808">Transferase</keyword>
<keyword evidence="18" id="KW-0812">Transmembrane</keyword>
<dbReference type="Gene3D" id="1.20.5.1930">
    <property type="match status" value="1"/>
</dbReference>
<evidence type="ECO:0000256" key="5">
    <source>
        <dbReference type="ARBA" id="ARBA00017322"/>
    </source>
</evidence>
<dbReference type="GO" id="GO:0005737">
    <property type="term" value="C:cytoplasm"/>
    <property type="evidence" value="ECO:0007669"/>
    <property type="project" value="UniProtKB-SubCell"/>
</dbReference>
<evidence type="ECO:0000256" key="3">
    <source>
        <dbReference type="ARBA" id="ARBA00004496"/>
    </source>
</evidence>
<evidence type="ECO:0000256" key="18">
    <source>
        <dbReference type="SAM" id="Phobius"/>
    </source>
</evidence>
<evidence type="ECO:0000256" key="8">
    <source>
        <dbReference type="ARBA" id="ARBA00022553"/>
    </source>
</evidence>
<dbReference type="InterPro" id="IPR011990">
    <property type="entry name" value="TPR-like_helical_dom_sf"/>
</dbReference>
<keyword evidence="18" id="KW-0472">Membrane</keyword>
<gene>
    <name evidence="20" type="ORF">LCGC14_0785690</name>
</gene>
<dbReference type="SUPFAM" id="SSF48452">
    <property type="entry name" value="TPR-like"/>
    <property type="match status" value="1"/>
</dbReference>
<dbReference type="Gene3D" id="1.25.40.10">
    <property type="entry name" value="Tetratricopeptide repeat domain"/>
    <property type="match status" value="1"/>
</dbReference>
<dbReference type="Pfam" id="PF02518">
    <property type="entry name" value="HATPase_c"/>
    <property type="match status" value="1"/>
</dbReference>
<dbReference type="PRINTS" id="PR00344">
    <property type="entry name" value="BCTRLSENSOR"/>
</dbReference>
<evidence type="ECO:0000256" key="13">
    <source>
        <dbReference type="ARBA" id="ARBA00022840"/>
    </source>
</evidence>
<dbReference type="InterPro" id="IPR036890">
    <property type="entry name" value="HATPase_C_sf"/>
</dbReference>
<dbReference type="GO" id="GO:0016020">
    <property type="term" value="C:membrane"/>
    <property type="evidence" value="ECO:0007669"/>
    <property type="project" value="InterPro"/>
</dbReference>
<keyword evidence="14" id="KW-0408">Iron</keyword>
<feature type="domain" description="Histidine kinase" evidence="19">
    <location>
        <begin position="394"/>
        <end position="589"/>
    </location>
</feature>
<keyword evidence="12" id="KW-0418">Kinase</keyword>
<dbReference type="SMART" id="SM00387">
    <property type="entry name" value="HATPase_c"/>
    <property type="match status" value="1"/>
</dbReference>
<dbReference type="SUPFAM" id="SSF55874">
    <property type="entry name" value="ATPase domain of HSP90 chaperone/DNA topoisomerase II/histidine kinase"/>
    <property type="match status" value="1"/>
</dbReference>
<evidence type="ECO:0000256" key="10">
    <source>
        <dbReference type="ARBA" id="ARBA00022723"/>
    </source>
</evidence>
<evidence type="ECO:0000313" key="20">
    <source>
        <dbReference type="EMBL" id="KKN35232.1"/>
    </source>
</evidence>
<dbReference type="PANTHER" id="PTHR24421">
    <property type="entry name" value="NITRATE/NITRITE SENSOR PROTEIN NARX-RELATED"/>
    <property type="match status" value="1"/>
</dbReference>
<comment type="catalytic activity">
    <reaction evidence="1">
        <text>ATP + protein L-histidine = ADP + protein N-phospho-L-histidine.</text>
        <dbReference type="EC" id="2.7.13.3"/>
    </reaction>
</comment>
<evidence type="ECO:0000256" key="7">
    <source>
        <dbReference type="ARBA" id="ARBA00022490"/>
    </source>
</evidence>
<dbReference type="InterPro" id="IPR050482">
    <property type="entry name" value="Sensor_HK_TwoCompSys"/>
</dbReference>
<dbReference type="AlphaFoldDB" id="A0A0F9QDX7"/>
<dbReference type="Pfam" id="PF07730">
    <property type="entry name" value="HisKA_3"/>
    <property type="match status" value="1"/>
</dbReference>
<keyword evidence="7" id="KW-0963">Cytoplasm</keyword>
<dbReference type="GO" id="GO:0051539">
    <property type="term" value="F:4 iron, 4 sulfur cluster binding"/>
    <property type="evidence" value="ECO:0007669"/>
    <property type="project" value="UniProtKB-KW"/>
</dbReference>
<organism evidence="20">
    <name type="scientific">marine sediment metagenome</name>
    <dbReference type="NCBI Taxonomy" id="412755"/>
    <lineage>
        <taxon>unclassified sequences</taxon>
        <taxon>metagenomes</taxon>
        <taxon>ecological metagenomes</taxon>
    </lineage>
</organism>
<keyword evidence="18" id="KW-1133">Transmembrane helix</keyword>
<evidence type="ECO:0000256" key="12">
    <source>
        <dbReference type="ARBA" id="ARBA00022777"/>
    </source>
</evidence>
<evidence type="ECO:0000256" key="16">
    <source>
        <dbReference type="ARBA" id="ARBA00024827"/>
    </source>
</evidence>
<dbReference type="Gene3D" id="3.30.565.10">
    <property type="entry name" value="Histidine kinase-like ATPase, C-terminal domain"/>
    <property type="match status" value="1"/>
</dbReference>